<dbReference type="STRING" id="1051891.A0A0C3L0U2"/>
<evidence type="ECO:0000256" key="1">
    <source>
        <dbReference type="SAM" id="MobiDB-lite"/>
    </source>
</evidence>
<feature type="compositionally biased region" description="Polar residues" evidence="1">
    <location>
        <begin position="251"/>
        <end position="261"/>
    </location>
</feature>
<organism evidence="3 4">
    <name type="scientific">Tulasnella calospora MUT 4182</name>
    <dbReference type="NCBI Taxonomy" id="1051891"/>
    <lineage>
        <taxon>Eukaryota</taxon>
        <taxon>Fungi</taxon>
        <taxon>Dikarya</taxon>
        <taxon>Basidiomycota</taxon>
        <taxon>Agaricomycotina</taxon>
        <taxon>Agaricomycetes</taxon>
        <taxon>Cantharellales</taxon>
        <taxon>Tulasnellaceae</taxon>
        <taxon>Tulasnella</taxon>
    </lineage>
</organism>
<feature type="domain" description="SET" evidence="2">
    <location>
        <begin position="21"/>
        <end position="287"/>
    </location>
</feature>
<dbReference type="GO" id="GO:0005634">
    <property type="term" value="C:nucleus"/>
    <property type="evidence" value="ECO:0007669"/>
    <property type="project" value="TreeGrafter"/>
</dbReference>
<dbReference type="SUPFAM" id="SSF82199">
    <property type="entry name" value="SET domain"/>
    <property type="match status" value="1"/>
</dbReference>
<evidence type="ECO:0000313" key="3">
    <source>
        <dbReference type="EMBL" id="KIO27313.1"/>
    </source>
</evidence>
<sequence length="538" mass="59922">MSARIAGLLAWCKENAISIDARLKIIESEDNTGITVLATEVIAPQTSVVQIPKSSVLSRRTCRFAGAINTAFEEQHPDLDEPNLWLSLVLLTELSQGTDSKWHGYLQSLPLSPVPLASFWLDGEDDIETERDSKLASAWIRGTAVERLIQRENVLPKLREFYISIVATTLQKLGLAPNPPISFKRFCYAYSLVSSRAFHIDAYHGIAMVPIADAFNHVEENQVHFESDYHVCPACGSFDQCEHDEQDDQPSRASNLSIARSSTEDDTCEMVANSLIHPDTEVFNTYDSSAPNSKLLVHYGFMLEANSNDMIFFEIAELGEWLERLNEIPMEALHDDEGLLRGLGASDLFFEIEQDENSKSGGNNNGGRFAINAEGVMSEGLFTLLVLRNMWKTQQDGERRWPASDFFDWLRHSSRLLFILLTSIISALSAAEDDEDDGPPPTPIDDSSFTQDTYTVALGICSDVDHLCIQKLKQLGPVDVGWGADWGEILDATPPTSTKARMAITHAMNERNILVACRETWREIGELVAGWSSLMDTE</sequence>
<dbReference type="Gene3D" id="3.90.1410.10">
    <property type="entry name" value="set domain protein methyltransferase, domain 1"/>
    <property type="match status" value="1"/>
</dbReference>
<reference evidence="4" key="2">
    <citation type="submission" date="2015-01" db="EMBL/GenBank/DDBJ databases">
        <title>Evolutionary Origins and Diversification of the Mycorrhizal Mutualists.</title>
        <authorList>
            <consortium name="DOE Joint Genome Institute"/>
            <consortium name="Mycorrhizal Genomics Consortium"/>
            <person name="Kohler A."/>
            <person name="Kuo A."/>
            <person name="Nagy L.G."/>
            <person name="Floudas D."/>
            <person name="Copeland A."/>
            <person name="Barry K.W."/>
            <person name="Cichocki N."/>
            <person name="Veneault-Fourrey C."/>
            <person name="LaButti K."/>
            <person name="Lindquist E.A."/>
            <person name="Lipzen A."/>
            <person name="Lundell T."/>
            <person name="Morin E."/>
            <person name="Murat C."/>
            <person name="Riley R."/>
            <person name="Ohm R."/>
            <person name="Sun H."/>
            <person name="Tunlid A."/>
            <person name="Henrissat B."/>
            <person name="Grigoriev I.V."/>
            <person name="Hibbett D.S."/>
            <person name="Martin F."/>
        </authorList>
    </citation>
    <scope>NUCLEOTIDE SEQUENCE [LARGE SCALE GENOMIC DNA]</scope>
    <source>
        <strain evidence="4">MUT 4182</strain>
    </source>
</reference>
<evidence type="ECO:0000313" key="4">
    <source>
        <dbReference type="Proteomes" id="UP000054248"/>
    </source>
</evidence>
<dbReference type="PANTHER" id="PTHR13271:SF34">
    <property type="entry name" value="N-LYSINE METHYLTRANSFERASE SETD6"/>
    <property type="match status" value="1"/>
</dbReference>
<dbReference type="OrthoDB" id="441812at2759"/>
<dbReference type="InterPro" id="IPR001214">
    <property type="entry name" value="SET_dom"/>
</dbReference>
<dbReference type="InterPro" id="IPR046341">
    <property type="entry name" value="SET_dom_sf"/>
</dbReference>
<protein>
    <recommendedName>
        <fullName evidence="2">SET domain-containing protein</fullName>
    </recommendedName>
</protein>
<proteinExistence type="predicted"/>
<name>A0A0C3L0U2_9AGAM</name>
<dbReference type="HOGENOM" id="CLU_023001_0_0_1"/>
<feature type="region of interest" description="Disordered" evidence="1">
    <location>
        <begin position="243"/>
        <end position="264"/>
    </location>
</feature>
<dbReference type="InterPro" id="IPR050600">
    <property type="entry name" value="SETD3_SETD6_MTase"/>
</dbReference>
<evidence type="ECO:0000259" key="2">
    <source>
        <dbReference type="PROSITE" id="PS50280"/>
    </source>
</evidence>
<dbReference type="Proteomes" id="UP000054248">
    <property type="component" value="Unassembled WGS sequence"/>
</dbReference>
<dbReference type="EMBL" id="KN823011">
    <property type="protein sequence ID" value="KIO27313.1"/>
    <property type="molecule type" value="Genomic_DNA"/>
</dbReference>
<dbReference type="AlphaFoldDB" id="A0A0C3L0U2"/>
<reference evidence="3 4" key="1">
    <citation type="submission" date="2014-04" db="EMBL/GenBank/DDBJ databases">
        <authorList>
            <consortium name="DOE Joint Genome Institute"/>
            <person name="Kuo A."/>
            <person name="Girlanda M."/>
            <person name="Perotto S."/>
            <person name="Kohler A."/>
            <person name="Nagy L.G."/>
            <person name="Floudas D."/>
            <person name="Copeland A."/>
            <person name="Barry K.W."/>
            <person name="Cichocki N."/>
            <person name="Veneault-Fourrey C."/>
            <person name="LaButti K."/>
            <person name="Lindquist E.A."/>
            <person name="Lipzen A."/>
            <person name="Lundell T."/>
            <person name="Morin E."/>
            <person name="Murat C."/>
            <person name="Sun H."/>
            <person name="Tunlid A."/>
            <person name="Henrissat B."/>
            <person name="Grigoriev I.V."/>
            <person name="Hibbett D.S."/>
            <person name="Martin F."/>
            <person name="Nordberg H.P."/>
            <person name="Cantor M.N."/>
            <person name="Hua S.X."/>
        </authorList>
    </citation>
    <scope>NUCLEOTIDE SEQUENCE [LARGE SCALE GENOMIC DNA]</scope>
    <source>
        <strain evidence="3 4">MUT 4182</strain>
    </source>
</reference>
<dbReference type="PROSITE" id="PS50280">
    <property type="entry name" value="SET"/>
    <property type="match status" value="1"/>
</dbReference>
<gene>
    <name evidence="3" type="ORF">M407DRAFT_23487</name>
</gene>
<keyword evidence="4" id="KW-1185">Reference proteome</keyword>
<dbReference type="CDD" id="cd10527">
    <property type="entry name" value="SET_LSMT"/>
    <property type="match status" value="1"/>
</dbReference>
<dbReference type="GO" id="GO:0016279">
    <property type="term" value="F:protein-lysine N-methyltransferase activity"/>
    <property type="evidence" value="ECO:0007669"/>
    <property type="project" value="TreeGrafter"/>
</dbReference>
<accession>A0A0C3L0U2</accession>
<dbReference type="PANTHER" id="PTHR13271">
    <property type="entry name" value="UNCHARACTERIZED PUTATIVE METHYLTRANSFERASE"/>
    <property type="match status" value="1"/>
</dbReference>